<evidence type="ECO:0000259" key="7">
    <source>
        <dbReference type="PROSITE" id="PS50829"/>
    </source>
</evidence>
<feature type="domain" description="Plus3" evidence="8">
    <location>
        <begin position="373"/>
        <end position="506"/>
    </location>
</feature>
<dbReference type="Gene3D" id="3.30.1490.40">
    <property type="match status" value="1"/>
</dbReference>
<dbReference type="InterPro" id="IPR019835">
    <property type="entry name" value="SWIB_domain"/>
</dbReference>
<dbReference type="Pfam" id="PF02213">
    <property type="entry name" value="GYF"/>
    <property type="match status" value="1"/>
</dbReference>
<dbReference type="PROSITE" id="PS50829">
    <property type="entry name" value="GYF"/>
    <property type="match status" value="1"/>
</dbReference>
<feature type="region of interest" description="Disordered" evidence="5">
    <location>
        <begin position="546"/>
        <end position="654"/>
    </location>
</feature>
<feature type="domain" description="GYF" evidence="7">
    <location>
        <begin position="637"/>
        <end position="691"/>
    </location>
</feature>
<dbReference type="Gene3D" id="1.10.245.10">
    <property type="entry name" value="SWIB/MDM2 domain"/>
    <property type="match status" value="1"/>
</dbReference>
<keyword evidence="2 4" id="KW-0863">Zinc-finger</keyword>
<evidence type="ECO:0000259" key="9">
    <source>
        <dbReference type="PROSITE" id="PS51925"/>
    </source>
</evidence>
<dbReference type="Gene3D" id="3.90.70.200">
    <property type="entry name" value="Plus-3 domain"/>
    <property type="match status" value="1"/>
</dbReference>
<dbReference type="PANTHER" id="PTHR46695">
    <property type="entry name" value="ZINC FINGER CCCH DOMAIN-CONTAINING PROTEIN 44-RELATED"/>
    <property type="match status" value="1"/>
</dbReference>
<proteinExistence type="predicted"/>
<feature type="compositionally biased region" description="Low complexity" evidence="5">
    <location>
        <begin position="731"/>
        <end position="751"/>
    </location>
</feature>
<evidence type="ECO:0000313" key="10">
    <source>
        <dbReference type="EMBL" id="KAG5406263.1"/>
    </source>
</evidence>
<evidence type="ECO:0000256" key="4">
    <source>
        <dbReference type="PROSITE-ProRule" id="PRU00723"/>
    </source>
</evidence>
<dbReference type="CDD" id="cd10567">
    <property type="entry name" value="SWIB-MDM2_like"/>
    <property type="match status" value="1"/>
</dbReference>
<dbReference type="InterPro" id="IPR000571">
    <property type="entry name" value="Znf_CCCH"/>
</dbReference>
<feature type="domain" description="DM2" evidence="9">
    <location>
        <begin position="233"/>
        <end position="316"/>
    </location>
</feature>
<keyword evidence="11" id="KW-1185">Reference proteome</keyword>
<dbReference type="SMART" id="SM00151">
    <property type="entry name" value="SWIB"/>
    <property type="match status" value="1"/>
</dbReference>
<dbReference type="InterPro" id="IPR003121">
    <property type="entry name" value="SWIB_MDM2_domain"/>
</dbReference>
<dbReference type="EMBL" id="JADBGQ010000003">
    <property type="protein sequence ID" value="KAG5406263.1"/>
    <property type="molecule type" value="Genomic_DNA"/>
</dbReference>
<reference evidence="10 11" key="1">
    <citation type="submission" date="2021-03" db="EMBL/GenBank/DDBJ databases">
        <authorList>
            <person name="King G.J."/>
            <person name="Bancroft I."/>
            <person name="Baten A."/>
            <person name="Bloomfield J."/>
            <person name="Borpatragohain P."/>
            <person name="He Z."/>
            <person name="Irish N."/>
            <person name="Irwin J."/>
            <person name="Liu K."/>
            <person name="Mauleon R.P."/>
            <person name="Moore J."/>
            <person name="Morris R."/>
            <person name="Ostergaard L."/>
            <person name="Wang B."/>
            <person name="Wells R."/>
        </authorList>
    </citation>
    <scope>NUCLEOTIDE SEQUENCE [LARGE SCALE GENOMIC DNA]</scope>
    <source>
        <strain evidence="10">R-o-18</strain>
        <tissue evidence="10">Leaf</tissue>
    </source>
</reference>
<dbReference type="Gene3D" id="3.30.40.10">
    <property type="entry name" value="Zinc/RING finger domain, C3HC4 (zinc finger)"/>
    <property type="match status" value="1"/>
</dbReference>
<feature type="region of interest" description="Disordered" evidence="5">
    <location>
        <begin position="795"/>
        <end position="844"/>
    </location>
</feature>
<dbReference type="Proteomes" id="UP000823674">
    <property type="component" value="Chromosome A03"/>
</dbReference>
<dbReference type="InterPro" id="IPR036855">
    <property type="entry name" value="Znf_CCCH_sf"/>
</dbReference>
<evidence type="ECO:0000259" key="6">
    <source>
        <dbReference type="PROSITE" id="PS50103"/>
    </source>
</evidence>
<keyword evidence="1 4" id="KW-0479">Metal-binding</keyword>
<evidence type="ECO:0000256" key="2">
    <source>
        <dbReference type="ARBA" id="ARBA00022771"/>
    </source>
</evidence>
<dbReference type="Pfam" id="PF03126">
    <property type="entry name" value="Plus-3"/>
    <property type="match status" value="1"/>
</dbReference>
<gene>
    <name evidence="10" type="primary">A03p051530.1_BraROA</name>
    <name evidence="10" type="ORF">IGI04_012382</name>
</gene>
<feature type="compositionally biased region" description="Basic and acidic residues" evidence="5">
    <location>
        <begin position="1100"/>
        <end position="1126"/>
    </location>
</feature>
<sequence length="1208" mass="132732">MKNQLQRGASSRGEESSVRGIDLMRVDQCEEIDALSVPPPTVGGTAYHPSCINRDEAFFRTTAKWNCGWHICSKCQKSSSYLCYTCTFSVCKRCVADADYVFVRGNMGLCGTCIKPIMLIENIGQGDVQAVKVDFDDKLSWEYLFKVYWLCLKEELSLTVDELMRAYNPWKEVPYTVPKVELRNDHTRNNVYSSGSSALDAAENGIKRRKTSDSPTLPSKLDAKNPSNTPKKRPGDTNWATKELLEFLSFMRNGDTSVISQFDVQGLLLDYINKKNLRDPHQESQVICDLMLVKLFGKQRVGHIEMLKLLESHFLIQEKPKDEKTTNGETTHAVPSQVVEDIGHDPPVRDRRRKMHRKTVGRVQNESLDAYAAIDVHNINLIYLRRKFLETLLDDINKVHEKVVGTILRIKVSGSDQKLDIHRLVQVVGTSKAAATYQLGAKTTDVMLEILNLEKREVISIDQLSDQNVTEDECKRLRQSIKCGLNKRLTVGDILKTATTLQAMRINEALEAEILKVKHLRDRAKKLGILESPEHRQRLLQEVPEVHTDPSMDPSHPSAEDSVLGTRKQDNHIKAPSKGPKKKGNTLNNLGNNAQTKYDAPVLRSRKAVNVAKKDDCSKVHNNSSDIQESGKDDEESEIWHYRDPTGKTQGPFSMGQLRRWKSSGHFPPYLRIWKAHENQDESVLLTEALAGRFDKATTSPSSSLLPQELKLSQHDSGRTGVDGDCLQKNLTPVSNSAASSSSSTVSALPNDPKEKQVATLLPCSGKVKDGNSIRSQPQVSCSASMSVVPGHVVSPDAGATSGADGKTVEEGTNGGSVHAPNLNQEIHVPDIPSPTPKSSSEDLEAQAAETIQSLSSCVLVKGTSGVTWSTTTTTTTDAVTTTSSVMVTGGQLPQVTHQNAVVSAAPSVKPIDLAADHATATQTSDNTQVAHSSGWPAIVADPDECDESVSDLLAEVEAMEQNGLPSSPTSTFHYDDDDLTKGPEKDFFNPVARMSLTPETCRMNTSQPNILDNVSMGKSSMGTESKDNTLFNHCRTSGPELLLFAPPVPASISQDLTLTTTALRLGSDTAVEAGSVQRLPKSVSGVSLEPSPWSTSLHDSPRGNTERSPRGNTERSPRGNTERSPRGNGSHQRRSGGHSRDRQWWNNGHNTSVNNSHNNRQWPNSTRHGYDHGSGSYTAHPPKGLKICKFYESGNCKKGASCSFWHP</sequence>
<feature type="region of interest" description="Disordered" evidence="5">
    <location>
        <begin position="714"/>
        <end position="755"/>
    </location>
</feature>
<accession>A0ABQ7N5S9</accession>
<dbReference type="InterPro" id="IPR036885">
    <property type="entry name" value="SWIB_MDM2_dom_sf"/>
</dbReference>
<feature type="region of interest" description="Disordered" evidence="5">
    <location>
        <begin position="203"/>
        <end position="237"/>
    </location>
</feature>
<dbReference type="InterPro" id="IPR004343">
    <property type="entry name" value="Plus-3_dom"/>
</dbReference>
<feature type="compositionally biased region" description="Polar residues" evidence="5">
    <location>
        <begin position="964"/>
        <end position="973"/>
    </location>
</feature>
<protein>
    <recommendedName>
        <fullName evidence="12">Zinc finger CCCH domain-containing protein 44</fullName>
    </recommendedName>
</protein>
<dbReference type="PROSITE" id="PS51925">
    <property type="entry name" value="SWIB_MDM2"/>
    <property type="match status" value="1"/>
</dbReference>
<evidence type="ECO:0008006" key="12">
    <source>
        <dbReference type="Google" id="ProtNLM"/>
    </source>
</evidence>
<evidence type="ECO:0000259" key="8">
    <source>
        <dbReference type="PROSITE" id="PS51360"/>
    </source>
</evidence>
<dbReference type="InterPro" id="IPR003169">
    <property type="entry name" value="GYF"/>
</dbReference>
<dbReference type="SUPFAM" id="SSF159042">
    <property type="entry name" value="Plus3-like"/>
    <property type="match status" value="1"/>
</dbReference>
<dbReference type="InterPro" id="IPR036128">
    <property type="entry name" value="Plus3-like_sf"/>
</dbReference>
<dbReference type="Pfam" id="PF02201">
    <property type="entry name" value="SWIB"/>
    <property type="match status" value="1"/>
</dbReference>
<dbReference type="CDD" id="cd00072">
    <property type="entry name" value="GYF"/>
    <property type="match status" value="1"/>
</dbReference>
<keyword evidence="3 4" id="KW-0862">Zinc</keyword>
<feature type="region of interest" description="Disordered" evidence="5">
    <location>
        <begin position="1073"/>
        <end position="1180"/>
    </location>
</feature>
<feature type="domain" description="C3H1-type" evidence="6">
    <location>
        <begin position="1183"/>
        <end position="1208"/>
    </location>
</feature>
<dbReference type="PROSITE" id="PS51360">
    <property type="entry name" value="PLUS3"/>
    <property type="match status" value="1"/>
</dbReference>
<evidence type="ECO:0000256" key="1">
    <source>
        <dbReference type="ARBA" id="ARBA00022723"/>
    </source>
</evidence>
<evidence type="ECO:0000313" key="11">
    <source>
        <dbReference type="Proteomes" id="UP000823674"/>
    </source>
</evidence>
<evidence type="ECO:0000256" key="5">
    <source>
        <dbReference type="SAM" id="MobiDB-lite"/>
    </source>
</evidence>
<name>A0ABQ7N5S9_BRACM</name>
<dbReference type="SMART" id="SM00444">
    <property type="entry name" value="GYF"/>
    <property type="match status" value="1"/>
</dbReference>
<dbReference type="SUPFAM" id="SSF90229">
    <property type="entry name" value="CCCH zinc finger"/>
    <property type="match status" value="1"/>
</dbReference>
<dbReference type="Pfam" id="PF14608">
    <property type="entry name" value="zf-CCCH_2"/>
    <property type="match status" value="1"/>
</dbReference>
<feature type="zinc finger region" description="C3H1-type" evidence="4">
    <location>
        <begin position="1183"/>
        <end position="1208"/>
    </location>
</feature>
<evidence type="ECO:0000256" key="3">
    <source>
        <dbReference type="ARBA" id="ARBA00022833"/>
    </source>
</evidence>
<dbReference type="InterPro" id="IPR035445">
    <property type="entry name" value="GYF-like_dom_sf"/>
</dbReference>
<dbReference type="SMART" id="SM00719">
    <property type="entry name" value="Plus3"/>
    <property type="match status" value="1"/>
</dbReference>
<feature type="compositionally biased region" description="Polar residues" evidence="5">
    <location>
        <begin position="1145"/>
        <end position="1168"/>
    </location>
</feature>
<dbReference type="SUPFAM" id="SSF55277">
    <property type="entry name" value="GYF domain"/>
    <property type="match status" value="1"/>
</dbReference>
<comment type="caution">
    <text evidence="10">The sequence shown here is derived from an EMBL/GenBank/DDBJ whole genome shotgun (WGS) entry which is preliminary data.</text>
</comment>
<dbReference type="PANTHER" id="PTHR46695:SF4">
    <property type="entry name" value="ZINC FINGER CCCH DOMAIN-CONTAINING PROTEIN 44"/>
    <property type="match status" value="1"/>
</dbReference>
<dbReference type="PROSITE" id="PS50103">
    <property type="entry name" value="ZF_C3H1"/>
    <property type="match status" value="1"/>
</dbReference>
<dbReference type="InterPro" id="IPR013083">
    <property type="entry name" value="Znf_RING/FYVE/PHD"/>
</dbReference>
<feature type="region of interest" description="Disordered" evidence="5">
    <location>
        <begin position="963"/>
        <end position="985"/>
    </location>
</feature>
<organism evidence="10 11">
    <name type="scientific">Brassica rapa subsp. trilocularis</name>
    <dbReference type="NCBI Taxonomy" id="1813537"/>
    <lineage>
        <taxon>Eukaryota</taxon>
        <taxon>Viridiplantae</taxon>
        <taxon>Streptophyta</taxon>
        <taxon>Embryophyta</taxon>
        <taxon>Tracheophyta</taxon>
        <taxon>Spermatophyta</taxon>
        <taxon>Magnoliopsida</taxon>
        <taxon>eudicotyledons</taxon>
        <taxon>Gunneridae</taxon>
        <taxon>Pentapetalae</taxon>
        <taxon>rosids</taxon>
        <taxon>malvids</taxon>
        <taxon>Brassicales</taxon>
        <taxon>Brassicaceae</taxon>
        <taxon>Brassiceae</taxon>
        <taxon>Brassica</taxon>
    </lineage>
</organism>
<dbReference type="SUPFAM" id="SSF47592">
    <property type="entry name" value="SWIB/MDM2 domain"/>
    <property type="match status" value="1"/>
</dbReference>